<feature type="compositionally biased region" description="Basic and acidic residues" evidence="1">
    <location>
        <begin position="304"/>
        <end position="322"/>
    </location>
</feature>
<feature type="transmembrane region" description="Helical" evidence="2">
    <location>
        <begin position="194"/>
        <end position="224"/>
    </location>
</feature>
<dbReference type="OrthoDB" id="5404940at2759"/>
<feature type="transmembrane region" description="Helical" evidence="2">
    <location>
        <begin position="114"/>
        <end position="138"/>
    </location>
</feature>
<organism evidence="3 4">
    <name type="scientific">Cyphellophora attinorum</name>
    <dbReference type="NCBI Taxonomy" id="1664694"/>
    <lineage>
        <taxon>Eukaryota</taxon>
        <taxon>Fungi</taxon>
        <taxon>Dikarya</taxon>
        <taxon>Ascomycota</taxon>
        <taxon>Pezizomycotina</taxon>
        <taxon>Eurotiomycetes</taxon>
        <taxon>Chaetothyriomycetidae</taxon>
        <taxon>Chaetothyriales</taxon>
        <taxon>Cyphellophoraceae</taxon>
        <taxon>Cyphellophora</taxon>
    </lineage>
</organism>
<reference evidence="3 4" key="1">
    <citation type="submission" date="2015-06" db="EMBL/GenBank/DDBJ databases">
        <title>Draft genome of the ant-associated black yeast Phialophora attae CBS 131958.</title>
        <authorList>
            <person name="Moreno L.F."/>
            <person name="Stielow B.J."/>
            <person name="de Hoog S."/>
            <person name="Vicente V.A."/>
            <person name="Weiss V.A."/>
            <person name="de Vries M."/>
            <person name="Cruz L.M."/>
            <person name="Souza E.M."/>
        </authorList>
    </citation>
    <scope>NUCLEOTIDE SEQUENCE [LARGE SCALE GENOMIC DNA]</scope>
    <source>
        <strain evidence="3 4">CBS 131958</strain>
    </source>
</reference>
<dbReference type="RefSeq" id="XP_018001772.1">
    <property type="nucleotide sequence ID" value="XM_018145805.1"/>
</dbReference>
<dbReference type="STRING" id="1664694.A0A0N0NNV2"/>
<evidence type="ECO:0000256" key="2">
    <source>
        <dbReference type="SAM" id="Phobius"/>
    </source>
</evidence>
<feature type="compositionally biased region" description="Basic and acidic residues" evidence="1">
    <location>
        <begin position="563"/>
        <end position="581"/>
    </location>
</feature>
<gene>
    <name evidence="3" type="ORF">AB675_5582</name>
</gene>
<dbReference type="Proteomes" id="UP000038010">
    <property type="component" value="Unassembled WGS sequence"/>
</dbReference>
<proteinExistence type="predicted"/>
<feature type="compositionally biased region" description="Polar residues" evidence="1">
    <location>
        <begin position="503"/>
        <end position="527"/>
    </location>
</feature>
<protein>
    <submittedName>
        <fullName evidence="3">Uncharacterized protein</fullName>
    </submittedName>
</protein>
<dbReference type="AlphaFoldDB" id="A0A0N0NNV2"/>
<dbReference type="GeneID" id="28737685"/>
<comment type="caution">
    <text evidence="3">The sequence shown here is derived from an EMBL/GenBank/DDBJ whole genome shotgun (WGS) entry which is preliminary data.</text>
</comment>
<feature type="region of interest" description="Disordered" evidence="1">
    <location>
        <begin position="454"/>
        <end position="530"/>
    </location>
</feature>
<dbReference type="EMBL" id="LFJN01000008">
    <property type="protein sequence ID" value="KPI41809.1"/>
    <property type="molecule type" value="Genomic_DNA"/>
</dbReference>
<feature type="transmembrane region" description="Helical" evidence="2">
    <location>
        <begin position="150"/>
        <end position="174"/>
    </location>
</feature>
<feature type="compositionally biased region" description="Polar residues" evidence="1">
    <location>
        <begin position="583"/>
        <end position="593"/>
    </location>
</feature>
<evidence type="ECO:0000313" key="4">
    <source>
        <dbReference type="Proteomes" id="UP000038010"/>
    </source>
</evidence>
<feature type="region of interest" description="Disordered" evidence="1">
    <location>
        <begin position="303"/>
        <end position="378"/>
    </location>
</feature>
<feature type="region of interest" description="Disordered" evidence="1">
    <location>
        <begin position="616"/>
        <end position="674"/>
    </location>
</feature>
<keyword evidence="2" id="KW-1133">Transmembrane helix</keyword>
<name>A0A0N0NNV2_9EURO</name>
<accession>A0A0N0NNV2</accession>
<feature type="transmembrane region" description="Helical" evidence="2">
    <location>
        <begin position="87"/>
        <end position="108"/>
    </location>
</feature>
<feature type="compositionally biased region" description="Polar residues" evidence="1">
    <location>
        <begin position="14"/>
        <end position="38"/>
    </location>
</feature>
<keyword evidence="4" id="KW-1185">Reference proteome</keyword>
<sequence>MGGSNAPFLYDRPQSWTFGAPTQQGFNPRAATQASWAQKPQRPKSNGPLVDFNQHPDSYLHVPYGNLTAQPMPPNTKSKVVRVRTCLLILRWAALLAALGMLFCVIAINKTSTAVAWIIRVAPALAVAHCFYAVYHLSRSVTARTPGSTASYMIFSGLIDLGLLPFCGFSAYMSYLDYAQNAYEWGTLFNDNDISYKIIFAFFILSSTLGGILAISLALTIWLAQIFRKITKLPPDMNPLEENLTSRFGHKRNKSSMNITEKHMSASTLAAKRQSDMSGRRVPFIHTRTDSADSVTLYGNESARNSRAEMRKGFEEVTKDPYRVSVNSLPGSPLRPNATQSPAPNSRPVGAGLDYRPGRAAAVQSSPQHSPERAPEKASSWLSYMDYEGQPTELSEAAEQQLNHEVRPISPVSAISSNGHGPITHTWSNRPSVDLDHSTTVVRRDVIADSAHDATMMAPPQPSPNKRSREPCHEPPTPIRTGFDMNDENYYGSKIDTPYYNRDPQSSPARPALTSTDGNSRASSFIGSGTKGRFYGDLRASIGSIGVEKGQTAPPAPQSADVFNDHDHEHDHDRLGVDRSHTTKSAQSASDYSANFEVYGSDDDEEEVPTLPPQYMYQQQSPYGSRASLHRPSNTDHYSPTPPPIQQSPARKPVPVKKYDSPRQTSNSTALDLHSGYAGLDPEFGRGMARRRDVSGKVAEEGRGGVYSWDGKAAEQININVEELTPKKAAAYKSAGWARFKGL</sequence>
<evidence type="ECO:0000256" key="1">
    <source>
        <dbReference type="SAM" id="MobiDB-lite"/>
    </source>
</evidence>
<keyword evidence="2" id="KW-0472">Membrane</keyword>
<keyword evidence="2" id="KW-0812">Transmembrane</keyword>
<evidence type="ECO:0000313" key="3">
    <source>
        <dbReference type="EMBL" id="KPI41809.1"/>
    </source>
</evidence>
<feature type="region of interest" description="Disordered" evidence="1">
    <location>
        <begin position="1"/>
        <end position="48"/>
    </location>
</feature>
<dbReference type="VEuPathDB" id="FungiDB:AB675_5582"/>
<feature type="region of interest" description="Disordered" evidence="1">
    <location>
        <begin position="547"/>
        <end position="593"/>
    </location>
</feature>